<evidence type="ECO:0000313" key="2">
    <source>
        <dbReference type="Proteomes" id="UP000324298"/>
    </source>
</evidence>
<name>A0A5A9XM19_9BACT</name>
<evidence type="ECO:0000313" key="1">
    <source>
        <dbReference type="EMBL" id="KAA0894177.1"/>
    </source>
</evidence>
<dbReference type="RefSeq" id="WP_149306334.1">
    <property type="nucleotide sequence ID" value="NZ_SRSD01000002.1"/>
</dbReference>
<reference evidence="1 2" key="1">
    <citation type="submission" date="2019-04" db="EMBL/GenBank/DDBJ databases">
        <title>Geobacter ruber sp. nov., ferric-reducing bacteria isolated from paddy soil.</title>
        <authorList>
            <person name="Xu Z."/>
            <person name="Masuda Y."/>
            <person name="Itoh H."/>
            <person name="Senoo K."/>
        </authorList>
    </citation>
    <scope>NUCLEOTIDE SEQUENCE [LARGE SCALE GENOMIC DNA]</scope>
    <source>
        <strain evidence="1 2">Red88</strain>
    </source>
</reference>
<dbReference type="AlphaFoldDB" id="A0A5A9XM19"/>
<gene>
    <name evidence="1" type="ORF">ET418_04265</name>
</gene>
<organism evidence="1 2">
    <name type="scientific">Oryzomonas rubra</name>
    <dbReference type="NCBI Taxonomy" id="2509454"/>
    <lineage>
        <taxon>Bacteria</taxon>
        <taxon>Pseudomonadati</taxon>
        <taxon>Thermodesulfobacteriota</taxon>
        <taxon>Desulfuromonadia</taxon>
        <taxon>Geobacterales</taxon>
        <taxon>Geobacteraceae</taxon>
        <taxon>Oryzomonas</taxon>
    </lineage>
</organism>
<accession>A0A5A9XM19</accession>
<protein>
    <submittedName>
        <fullName evidence="1">Uncharacterized protein</fullName>
    </submittedName>
</protein>
<dbReference type="EMBL" id="SRSD01000002">
    <property type="protein sequence ID" value="KAA0894177.1"/>
    <property type="molecule type" value="Genomic_DNA"/>
</dbReference>
<sequence length="93" mass="10695">MSDFKVAVETKELVRRINRVLTKGKHRLVKSRSESDKSNLGDWYIVSTSTNAVTAWHSDIAELARETAALLSNEYFDAERPDTKPPREIDERF</sequence>
<keyword evidence="2" id="KW-1185">Reference proteome</keyword>
<comment type="caution">
    <text evidence="1">The sequence shown here is derived from an EMBL/GenBank/DDBJ whole genome shotgun (WGS) entry which is preliminary data.</text>
</comment>
<proteinExistence type="predicted"/>
<dbReference type="Proteomes" id="UP000324298">
    <property type="component" value="Unassembled WGS sequence"/>
</dbReference>
<dbReference type="OrthoDB" id="9865172at2"/>